<feature type="region of interest" description="Disordered" evidence="1">
    <location>
        <begin position="32"/>
        <end position="87"/>
    </location>
</feature>
<protein>
    <submittedName>
        <fullName evidence="2">Uncharacterized protein</fullName>
    </submittedName>
</protein>
<keyword evidence="3" id="KW-1185">Reference proteome</keyword>
<gene>
    <name evidence="2" type="ORF">CCAM_LOCUS32624</name>
</gene>
<organism evidence="2 3">
    <name type="scientific">Cuscuta campestris</name>
    <dbReference type="NCBI Taxonomy" id="132261"/>
    <lineage>
        <taxon>Eukaryota</taxon>
        <taxon>Viridiplantae</taxon>
        <taxon>Streptophyta</taxon>
        <taxon>Embryophyta</taxon>
        <taxon>Tracheophyta</taxon>
        <taxon>Spermatophyta</taxon>
        <taxon>Magnoliopsida</taxon>
        <taxon>eudicotyledons</taxon>
        <taxon>Gunneridae</taxon>
        <taxon>Pentapetalae</taxon>
        <taxon>asterids</taxon>
        <taxon>lamiids</taxon>
        <taxon>Solanales</taxon>
        <taxon>Convolvulaceae</taxon>
        <taxon>Cuscuteae</taxon>
        <taxon>Cuscuta</taxon>
        <taxon>Cuscuta subgen. Grammica</taxon>
        <taxon>Cuscuta sect. Cleistogrammica</taxon>
    </lineage>
</organism>
<name>A0A484MS27_9ASTE</name>
<proteinExistence type="predicted"/>
<feature type="region of interest" description="Disordered" evidence="1">
    <location>
        <begin position="129"/>
        <end position="148"/>
    </location>
</feature>
<sequence>MQKLLEDIKKAMEQQTLQIQYQQQEEMEKIVALEENEESETESEVESGGPKVEPVMEKSEPTTDPLDSDTDEPNESIDEKIPCDAEPIPSIETITEDSEEGHVVIIEPATESQPIEDLENQIQALKANDVDKSRRLPPPSIQDESPPFFLLPPRSMFPIKISNFHIAEFD</sequence>
<feature type="compositionally biased region" description="Acidic residues" evidence="1">
    <location>
        <begin position="66"/>
        <end position="76"/>
    </location>
</feature>
<evidence type="ECO:0000313" key="2">
    <source>
        <dbReference type="EMBL" id="VFQ90848.1"/>
    </source>
</evidence>
<feature type="compositionally biased region" description="Acidic residues" evidence="1">
    <location>
        <begin position="34"/>
        <end position="45"/>
    </location>
</feature>
<evidence type="ECO:0000256" key="1">
    <source>
        <dbReference type="SAM" id="MobiDB-lite"/>
    </source>
</evidence>
<dbReference type="AlphaFoldDB" id="A0A484MS27"/>
<evidence type="ECO:0000313" key="3">
    <source>
        <dbReference type="Proteomes" id="UP000595140"/>
    </source>
</evidence>
<dbReference type="EMBL" id="OOIL02004246">
    <property type="protein sequence ID" value="VFQ90848.1"/>
    <property type="molecule type" value="Genomic_DNA"/>
</dbReference>
<reference evidence="2 3" key="1">
    <citation type="submission" date="2018-04" db="EMBL/GenBank/DDBJ databases">
        <authorList>
            <person name="Vogel A."/>
        </authorList>
    </citation>
    <scope>NUCLEOTIDE SEQUENCE [LARGE SCALE GENOMIC DNA]</scope>
</reference>
<accession>A0A484MS27</accession>
<dbReference type="Proteomes" id="UP000595140">
    <property type="component" value="Unassembled WGS sequence"/>
</dbReference>